<dbReference type="AlphaFoldDB" id="D5SUK6"/>
<proteinExistence type="predicted"/>
<gene>
    <name evidence="1" type="ordered locus">Plim_1223</name>
</gene>
<dbReference type="Proteomes" id="UP000002220">
    <property type="component" value="Chromosome"/>
</dbReference>
<evidence type="ECO:0000313" key="1">
    <source>
        <dbReference type="EMBL" id="ADG67058.1"/>
    </source>
</evidence>
<dbReference type="KEGG" id="plm:Plim_1223"/>
<dbReference type="RefSeq" id="WP_013109489.1">
    <property type="nucleotide sequence ID" value="NC_014148.1"/>
</dbReference>
<sequence>MSKSLIRAPSLRQLPPPAEIRRDLGAITREAAFLRSMLKLSERLHRHLELIQTLQSIQGDSKHVQCNRSQPSR</sequence>
<evidence type="ECO:0000313" key="2">
    <source>
        <dbReference type="Proteomes" id="UP000002220"/>
    </source>
</evidence>
<accession>D5SUK6</accession>
<dbReference type="HOGENOM" id="CLU_2701607_0_0_0"/>
<dbReference type="STRING" id="521674.Plim_1223"/>
<dbReference type="EMBL" id="CP001744">
    <property type="protein sequence ID" value="ADG67058.1"/>
    <property type="molecule type" value="Genomic_DNA"/>
</dbReference>
<reference evidence="1 2" key="1">
    <citation type="journal article" date="2010" name="Stand. Genomic Sci.">
        <title>Complete genome sequence of Planctomyces limnophilus type strain (Mu 290).</title>
        <authorList>
            <person name="Labutti K."/>
            <person name="Sikorski J."/>
            <person name="Schneider S."/>
            <person name="Nolan M."/>
            <person name="Lucas S."/>
            <person name="Glavina Del Rio T."/>
            <person name="Tice H."/>
            <person name="Cheng J.F."/>
            <person name="Goodwin L."/>
            <person name="Pitluck S."/>
            <person name="Liolios K."/>
            <person name="Ivanova N."/>
            <person name="Mavromatis K."/>
            <person name="Mikhailova N."/>
            <person name="Pati A."/>
            <person name="Chen A."/>
            <person name="Palaniappan K."/>
            <person name="Land M."/>
            <person name="Hauser L."/>
            <person name="Chang Y.J."/>
            <person name="Jeffries C.D."/>
            <person name="Tindall B.J."/>
            <person name="Rohde M."/>
            <person name="Goker M."/>
            <person name="Woyke T."/>
            <person name="Bristow J."/>
            <person name="Eisen J.A."/>
            <person name="Markowitz V."/>
            <person name="Hugenholtz P."/>
            <person name="Kyrpides N.C."/>
            <person name="Klenk H.P."/>
            <person name="Lapidus A."/>
        </authorList>
    </citation>
    <scope>NUCLEOTIDE SEQUENCE [LARGE SCALE GENOMIC DNA]</scope>
    <source>
        <strain evidence="2">ATCC 43296 / DSM 3776 / IFAM 1008 / 290</strain>
    </source>
</reference>
<organism evidence="1 2">
    <name type="scientific">Planctopirus limnophila (strain ATCC 43296 / DSM 3776 / IFAM 1008 / Mu 290)</name>
    <name type="common">Planctomyces limnophilus</name>
    <dbReference type="NCBI Taxonomy" id="521674"/>
    <lineage>
        <taxon>Bacteria</taxon>
        <taxon>Pseudomonadati</taxon>
        <taxon>Planctomycetota</taxon>
        <taxon>Planctomycetia</taxon>
        <taxon>Planctomycetales</taxon>
        <taxon>Planctomycetaceae</taxon>
        <taxon>Planctopirus</taxon>
    </lineage>
</organism>
<protein>
    <submittedName>
        <fullName evidence="1">Uncharacterized protein</fullName>
    </submittedName>
</protein>
<name>D5SUK6_PLAL2</name>
<keyword evidence="2" id="KW-1185">Reference proteome</keyword>